<dbReference type="InterPro" id="IPR053826">
    <property type="entry name" value="WDR75"/>
</dbReference>
<dbReference type="OrthoDB" id="4096at2759"/>
<keyword evidence="6" id="KW-0804">Transcription</keyword>
<dbReference type="Proteomes" id="UP000297245">
    <property type="component" value="Unassembled WGS sequence"/>
</dbReference>
<evidence type="ECO:0000256" key="7">
    <source>
        <dbReference type="ARBA" id="ARBA00023242"/>
    </source>
</evidence>
<name>A0A4S8KQH4_DENBC</name>
<feature type="repeat" description="WD" evidence="8">
    <location>
        <begin position="60"/>
        <end position="82"/>
    </location>
</feature>
<evidence type="ECO:0000256" key="4">
    <source>
        <dbReference type="ARBA" id="ARBA00022574"/>
    </source>
</evidence>
<keyword evidence="4 8" id="KW-0853">WD repeat</keyword>
<dbReference type="GO" id="GO:0006364">
    <property type="term" value="P:rRNA processing"/>
    <property type="evidence" value="ECO:0007669"/>
    <property type="project" value="UniProtKB-KW"/>
</dbReference>
<dbReference type="Gene3D" id="2.130.10.10">
    <property type="entry name" value="YVTN repeat-like/Quinoprotein amine dehydrogenase"/>
    <property type="match status" value="1"/>
</dbReference>
<gene>
    <name evidence="10" type="ORF">K435DRAFT_811987</name>
</gene>
<keyword evidence="9" id="KW-0472">Membrane</keyword>
<evidence type="ECO:0000256" key="5">
    <source>
        <dbReference type="ARBA" id="ARBA00022737"/>
    </source>
</evidence>
<keyword evidence="7" id="KW-0539">Nucleus</keyword>
<feature type="transmembrane region" description="Helical" evidence="9">
    <location>
        <begin position="171"/>
        <end position="191"/>
    </location>
</feature>
<dbReference type="SUPFAM" id="SSF50978">
    <property type="entry name" value="WD40 repeat-like"/>
    <property type="match status" value="1"/>
</dbReference>
<dbReference type="InterPro" id="IPR001680">
    <property type="entry name" value="WD40_rpt"/>
</dbReference>
<dbReference type="InterPro" id="IPR036322">
    <property type="entry name" value="WD40_repeat_dom_sf"/>
</dbReference>
<evidence type="ECO:0000256" key="1">
    <source>
        <dbReference type="ARBA" id="ARBA00004604"/>
    </source>
</evidence>
<dbReference type="GO" id="GO:0032040">
    <property type="term" value="C:small-subunit processome"/>
    <property type="evidence" value="ECO:0007669"/>
    <property type="project" value="InterPro"/>
</dbReference>
<feature type="transmembrane region" description="Helical" evidence="9">
    <location>
        <begin position="122"/>
        <end position="143"/>
    </location>
</feature>
<proteinExistence type="predicted"/>
<dbReference type="AlphaFoldDB" id="A0A4S8KQH4"/>
<keyword evidence="2" id="KW-0690">Ribosome biogenesis</keyword>
<comment type="subcellular location">
    <subcellularLocation>
        <location evidence="1">Nucleus</location>
        <location evidence="1">Nucleolus</location>
    </subcellularLocation>
</comment>
<dbReference type="GO" id="GO:0045943">
    <property type="term" value="P:positive regulation of transcription by RNA polymerase I"/>
    <property type="evidence" value="ECO:0007669"/>
    <property type="project" value="InterPro"/>
</dbReference>
<keyword evidence="9" id="KW-1133">Transmembrane helix</keyword>
<keyword evidence="5" id="KW-0677">Repeat</keyword>
<keyword evidence="9" id="KW-0812">Transmembrane</keyword>
<accession>A0A4S8KQH4</accession>
<evidence type="ECO:0000256" key="3">
    <source>
        <dbReference type="ARBA" id="ARBA00022552"/>
    </source>
</evidence>
<organism evidence="10 11">
    <name type="scientific">Dendrothele bispora (strain CBS 962.96)</name>
    <dbReference type="NCBI Taxonomy" id="1314807"/>
    <lineage>
        <taxon>Eukaryota</taxon>
        <taxon>Fungi</taxon>
        <taxon>Dikarya</taxon>
        <taxon>Basidiomycota</taxon>
        <taxon>Agaricomycotina</taxon>
        <taxon>Agaricomycetes</taxon>
        <taxon>Agaricomycetidae</taxon>
        <taxon>Agaricales</taxon>
        <taxon>Agaricales incertae sedis</taxon>
        <taxon>Dendrothele</taxon>
    </lineage>
</organism>
<evidence type="ECO:0000256" key="6">
    <source>
        <dbReference type="ARBA" id="ARBA00023163"/>
    </source>
</evidence>
<dbReference type="PANTHER" id="PTHR44215">
    <property type="entry name" value="WD REPEAT-CONTAINING PROTEIN 75"/>
    <property type="match status" value="1"/>
</dbReference>
<dbReference type="InterPro" id="IPR015943">
    <property type="entry name" value="WD40/YVTN_repeat-like_dom_sf"/>
</dbReference>
<dbReference type="EMBL" id="ML180298">
    <property type="protein sequence ID" value="THU77939.1"/>
    <property type="molecule type" value="Genomic_DNA"/>
</dbReference>
<keyword evidence="3" id="KW-0698">rRNA processing</keyword>
<protein>
    <submittedName>
        <fullName evidence="10">Uncharacterized protein</fullName>
    </submittedName>
</protein>
<dbReference type="GO" id="GO:0003723">
    <property type="term" value="F:RNA binding"/>
    <property type="evidence" value="ECO:0007669"/>
    <property type="project" value="InterPro"/>
</dbReference>
<dbReference type="PANTHER" id="PTHR44215:SF1">
    <property type="entry name" value="WD REPEAT-CONTAINING PROTEIN 75"/>
    <property type="match status" value="1"/>
</dbReference>
<dbReference type="GO" id="GO:2000234">
    <property type="term" value="P:positive regulation of rRNA processing"/>
    <property type="evidence" value="ECO:0007669"/>
    <property type="project" value="TreeGrafter"/>
</dbReference>
<evidence type="ECO:0000256" key="2">
    <source>
        <dbReference type="ARBA" id="ARBA00022517"/>
    </source>
</evidence>
<dbReference type="PROSITE" id="PS50082">
    <property type="entry name" value="WD_REPEATS_2"/>
    <property type="match status" value="1"/>
</dbReference>
<reference evidence="10 11" key="1">
    <citation type="journal article" date="2019" name="Nat. Ecol. Evol.">
        <title>Megaphylogeny resolves global patterns of mushroom evolution.</title>
        <authorList>
            <person name="Varga T."/>
            <person name="Krizsan K."/>
            <person name="Foldi C."/>
            <person name="Dima B."/>
            <person name="Sanchez-Garcia M."/>
            <person name="Sanchez-Ramirez S."/>
            <person name="Szollosi G.J."/>
            <person name="Szarkandi J.G."/>
            <person name="Papp V."/>
            <person name="Albert L."/>
            <person name="Andreopoulos W."/>
            <person name="Angelini C."/>
            <person name="Antonin V."/>
            <person name="Barry K.W."/>
            <person name="Bougher N.L."/>
            <person name="Buchanan P."/>
            <person name="Buyck B."/>
            <person name="Bense V."/>
            <person name="Catcheside P."/>
            <person name="Chovatia M."/>
            <person name="Cooper J."/>
            <person name="Damon W."/>
            <person name="Desjardin D."/>
            <person name="Finy P."/>
            <person name="Geml J."/>
            <person name="Haridas S."/>
            <person name="Hughes K."/>
            <person name="Justo A."/>
            <person name="Karasinski D."/>
            <person name="Kautmanova I."/>
            <person name="Kiss B."/>
            <person name="Kocsube S."/>
            <person name="Kotiranta H."/>
            <person name="LaButti K.M."/>
            <person name="Lechner B.E."/>
            <person name="Liimatainen K."/>
            <person name="Lipzen A."/>
            <person name="Lukacs Z."/>
            <person name="Mihaltcheva S."/>
            <person name="Morgado L.N."/>
            <person name="Niskanen T."/>
            <person name="Noordeloos M.E."/>
            <person name="Ohm R.A."/>
            <person name="Ortiz-Santana B."/>
            <person name="Ovrebo C."/>
            <person name="Racz N."/>
            <person name="Riley R."/>
            <person name="Savchenko A."/>
            <person name="Shiryaev A."/>
            <person name="Soop K."/>
            <person name="Spirin V."/>
            <person name="Szebenyi C."/>
            <person name="Tomsovsky M."/>
            <person name="Tulloss R.E."/>
            <person name="Uehling J."/>
            <person name="Grigoriev I.V."/>
            <person name="Vagvolgyi C."/>
            <person name="Papp T."/>
            <person name="Martin F.M."/>
            <person name="Miettinen O."/>
            <person name="Hibbett D.S."/>
            <person name="Nagy L.G."/>
        </authorList>
    </citation>
    <scope>NUCLEOTIDE SEQUENCE [LARGE SCALE GENOMIC DNA]</scope>
    <source>
        <strain evidence="10 11">CBS 962.96</strain>
    </source>
</reference>
<evidence type="ECO:0000256" key="8">
    <source>
        <dbReference type="PROSITE-ProRule" id="PRU00221"/>
    </source>
</evidence>
<evidence type="ECO:0000313" key="10">
    <source>
        <dbReference type="EMBL" id="THU77939.1"/>
    </source>
</evidence>
<evidence type="ECO:0000313" key="11">
    <source>
        <dbReference type="Proteomes" id="UP000297245"/>
    </source>
</evidence>
<dbReference type="Pfam" id="PF23869">
    <property type="entry name" value="Beta-prop_WDR75_1st"/>
    <property type="match status" value="1"/>
</dbReference>
<keyword evidence="11" id="KW-1185">Reference proteome</keyword>
<evidence type="ECO:0000256" key="9">
    <source>
        <dbReference type="SAM" id="Phobius"/>
    </source>
</evidence>
<sequence>MWDWVSLSDSHVSKLPPVFTRDGSSTGQLVSTLYTPRNGKQSSSDCLTSLILNPHNVFQIITGSSDGFLRVWDYLDATLLKSIDVGQPILHLCAHEKHNDYVFASVTQRKENRNCGGIRGKIIMASVIGLYSSYTVPIFLSVIGGQDRIVPGPLVWADGRNPLEPSLSLEYYAVVLIAAVFLFASLSWMLSARKWFHGPIKNVDPSIDEETRSE</sequence>